<dbReference type="HOGENOM" id="CLU_1482385_0_0_1"/>
<dbReference type="GO" id="GO:0000139">
    <property type="term" value="C:Golgi membrane"/>
    <property type="evidence" value="ECO:0007669"/>
    <property type="project" value="GOC"/>
</dbReference>
<proteinExistence type="predicted"/>
<dbReference type="PANTHER" id="PTHR45686:SF4">
    <property type="entry name" value="ADP-RIBOSYLATION FACTOR GTPASE ACTIVATING PROTEIN 3, ISOFORM H"/>
    <property type="match status" value="1"/>
</dbReference>
<keyword evidence="1" id="KW-0343">GTPase activation</keyword>
<evidence type="ECO:0000259" key="7">
    <source>
        <dbReference type="PROSITE" id="PS50115"/>
    </source>
</evidence>
<sequence>MNESIINKSGNKNCVLCGGKNPSWGCFPFGVLTCTKCAGGIRELGTDVCSVKSLLLDTVDDKFLEPFTTGNNAVFLDWYSKKSREDLSAAFFKTSLAKEYAKELKQGKVKEKTASSAPAITPGNISAPKNSQKKTQKKSKLRFVTEEDEESAGEEQEEEISTEKEKEVSKKKQPSGESQGKY</sequence>
<dbReference type="SMART" id="SM00105">
    <property type="entry name" value="ArfGap"/>
    <property type="match status" value="1"/>
</dbReference>
<dbReference type="PRINTS" id="PR00405">
    <property type="entry name" value="REVINTRACTNG"/>
</dbReference>
<evidence type="ECO:0000256" key="4">
    <source>
        <dbReference type="ARBA" id="ARBA00022833"/>
    </source>
</evidence>
<dbReference type="GO" id="GO:0008270">
    <property type="term" value="F:zinc ion binding"/>
    <property type="evidence" value="ECO:0007669"/>
    <property type="project" value="UniProtKB-KW"/>
</dbReference>
<feature type="compositionally biased region" description="Acidic residues" evidence="6">
    <location>
        <begin position="146"/>
        <end position="160"/>
    </location>
</feature>
<dbReference type="Pfam" id="PF01412">
    <property type="entry name" value="ArfGap"/>
    <property type="match status" value="1"/>
</dbReference>
<name>I3EI87_NEMP3</name>
<feature type="domain" description="Arf-GAP" evidence="7">
    <location>
        <begin position="1"/>
        <end position="72"/>
    </location>
</feature>
<dbReference type="InterPro" id="IPR038508">
    <property type="entry name" value="ArfGAP_dom_sf"/>
</dbReference>
<dbReference type="VEuPathDB" id="MicrosporidiaDB:NEQG_00753"/>
<evidence type="ECO:0000313" key="9">
    <source>
        <dbReference type="Proteomes" id="UP000002872"/>
    </source>
</evidence>
<dbReference type="SUPFAM" id="SSF57863">
    <property type="entry name" value="ArfGap/RecO-like zinc finger"/>
    <property type="match status" value="1"/>
</dbReference>
<dbReference type="Proteomes" id="UP000002872">
    <property type="component" value="Unassembled WGS sequence"/>
</dbReference>
<organism evidence="8 9">
    <name type="scientific">Nematocida parisii (strain ERTm3)</name>
    <name type="common">Nematode killer fungus</name>
    <dbReference type="NCBI Taxonomy" id="935791"/>
    <lineage>
        <taxon>Eukaryota</taxon>
        <taxon>Fungi</taxon>
        <taxon>Fungi incertae sedis</taxon>
        <taxon>Microsporidia</taxon>
        <taxon>Nematocida</taxon>
    </lineage>
</organism>
<dbReference type="STRING" id="935791.I3EI87"/>
<feature type="compositionally biased region" description="Basic residues" evidence="6">
    <location>
        <begin position="131"/>
        <end position="141"/>
    </location>
</feature>
<dbReference type="Gene3D" id="1.10.220.150">
    <property type="entry name" value="Arf GTPase activating protein"/>
    <property type="match status" value="1"/>
</dbReference>
<dbReference type="InParanoid" id="I3EI87"/>
<evidence type="ECO:0000256" key="2">
    <source>
        <dbReference type="ARBA" id="ARBA00022723"/>
    </source>
</evidence>
<dbReference type="PROSITE" id="PS50115">
    <property type="entry name" value="ARFGAP"/>
    <property type="match status" value="1"/>
</dbReference>
<dbReference type="InterPro" id="IPR037278">
    <property type="entry name" value="ARFGAP/RecO"/>
</dbReference>
<evidence type="ECO:0000256" key="5">
    <source>
        <dbReference type="PROSITE-ProRule" id="PRU00288"/>
    </source>
</evidence>
<keyword evidence="3 5" id="KW-0863">Zinc-finger</keyword>
<protein>
    <recommendedName>
        <fullName evidence="7">Arf-GAP domain-containing protein</fullName>
    </recommendedName>
</protein>
<dbReference type="EMBL" id="GL870877">
    <property type="protein sequence ID" value="EIJ88934.1"/>
    <property type="molecule type" value="Genomic_DNA"/>
</dbReference>
<feature type="compositionally biased region" description="Basic and acidic residues" evidence="6">
    <location>
        <begin position="161"/>
        <end position="170"/>
    </location>
</feature>
<dbReference type="AlphaFoldDB" id="I3EI87"/>
<evidence type="ECO:0000313" key="8">
    <source>
        <dbReference type="EMBL" id="EIJ88934.1"/>
    </source>
</evidence>
<accession>I3EI87</accession>
<evidence type="ECO:0000256" key="1">
    <source>
        <dbReference type="ARBA" id="ARBA00022468"/>
    </source>
</evidence>
<dbReference type="InterPro" id="IPR001164">
    <property type="entry name" value="ArfGAP_dom"/>
</dbReference>
<dbReference type="GO" id="GO:0005096">
    <property type="term" value="F:GTPase activator activity"/>
    <property type="evidence" value="ECO:0007669"/>
    <property type="project" value="UniProtKB-KW"/>
</dbReference>
<dbReference type="OrthoDB" id="10266696at2759"/>
<feature type="compositionally biased region" description="Polar residues" evidence="6">
    <location>
        <begin position="114"/>
        <end position="128"/>
    </location>
</feature>
<feature type="region of interest" description="Disordered" evidence="6">
    <location>
        <begin position="106"/>
        <end position="182"/>
    </location>
</feature>
<evidence type="ECO:0000256" key="3">
    <source>
        <dbReference type="ARBA" id="ARBA00022771"/>
    </source>
</evidence>
<dbReference type="PANTHER" id="PTHR45686">
    <property type="entry name" value="ADP-RIBOSYLATION FACTOR GTPASE ACTIVATING PROTEIN 3, ISOFORM H-RELATED"/>
    <property type="match status" value="1"/>
</dbReference>
<keyword evidence="9" id="KW-1185">Reference proteome</keyword>
<reference evidence="8" key="1">
    <citation type="submission" date="2011-01" db="EMBL/GenBank/DDBJ databases">
        <title>The Genome Sequence of Nematocida parisii strain ERTm3.</title>
        <authorList>
            <consortium name="The Broad Institute Genome Sequencing Platform"/>
            <consortium name="The Broad Institute Genome Sequencing Center for Infectious Disease"/>
            <person name="Cuomo C."/>
            <person name="Troemel E."/>
            <person name="Young S.K."/>
            <person name="Zeng Q."/>
            <person name="Gargeya S."/>
            <person name="Fitzgerald M."/>
            <person name="Haas B."/>
            <person name="Abouelleil A."/>
            <person name="Alvarado L."/>
            <person name="Arachchi H.M."/>
            <person name="Berlin A."/>
            <person name="Chapman S.B."/>
            <person name="Gearin G."/>
            <person name="Goldberg J."/>
            <person name="Griggs A."/>
            <person name="Gujja S."/>
            <person name="Hansen M."/>
            <person name="Heiman D."/>
            <person name="Howarth C."/>
            <person name="Larimer J."/>
            <person name="Lui A."/>
            <person name="MacDonald P.J.P."/>
            <person name="McCowen C."/>
            <person name="Montmayeur A."/>
            <person name="Murphy C."/>
            <person name="Neiman D."/>
            <person name="Pearson M."/>
            <person name="Priest M."/>
            <person name="Roberts A."/>
            <person name="Saif S."/>
            <person name="Shea T."/>
            <person name="Sisk P."/>
            <person name="Stolte C."/>
            <person name="Sykes S."/>
            <person name="Wortman J."/>
            <person name="Nusbaum C."/>
            <person name="Birren B."/>
        </authorList>
    </citation>
    <scope>NUCLEOTIDE SEQUENCE</scope>
    <source>
        <strain evidence="8">ERTm3</strain>
    </source>
</reference>
<keyword evidence="4" id="KW-0862">Zinc</keyword>
<keyword evidence="2" id="KW-0479">Metal-binding</keyword>
<dbReference type="GO" id="GO:0048205">
    <property type="term" value="P:COPI coating of Golgi vesicle"/>
    <property type="evidence" value="ECO:0007669"/>
    <property type="project" value="TreeGrafter"/>
</dbReference>
<evidence type="ECO:0000256" key="6">
    <source>
        <dbReference type="SAM" id="MobiDB-lite"/>
    </source>
</evidence>
<gene>
    <name evidence="8" type="ORF">NEQG_00753</name>
</gene>